<reference evidence="1 2" key="1">
    <citation type="submission" date="2013-08" db="EMBL/GenBank/DDBJ databases">
        <authorList>
            <person name="Huang J."/>
            <person name="Wang G."/>
        </authorList>
    </citation>
    <scope>NUCLEOTIDE SEQUENCE [LARGE SCALE GENOMIC DNA]</scope>
    <source>
        <strain evidence="1 2">JSM 076056</strain>
    </source>
</reference>
<sequence length="30" mass="3402">MYIVGSIVHVPEEKADILIAIHQKRSKLVN</sequence>
<dbReference type="AlphaFoldDB" id="A0A0A5GM61"/>
<name>A0A0A5GM61_9BACI</name>
<dbReference type="Proteomes" id="UP000030528">
    <property type="component" value="Unassembled WGS sequence"/>
</dbReference>
<accession>A0A0A5GM61</accession>
<protein>
    <submittedName>
        <fullName evidence="1">Uncharacterized protein</fullName>
    </submittedName>
</protein>
<evidence type="ECO:0000313" key="2">
    <source>
        <dbReference type="Proteomes" id="UP000030528"/>
    </source>
</evidence>
<keyword evidence="2" id="KW-1185">Reference proteome</keyword>
<organism evidence="1 2">
    <name type="scientific">Pontibacillus halophilus JSM 076056 = DSM 19796</name>
    <dbReference type="NCBI Taxonomy" id="1385510"/>
    <lineage>
        <taxon>Bacteria</taxon>
        <taxon>Bacillati</taxon>
        <taxon>Bacillota</taxon>
        <taxon>Bacilli</taxon>
        <taxon>Bacillales</taxon>
        <taxon>Bacillaceae</taxon>
        <taxon>Pontibacillus</taxon>
    </lineage>
</organism>
<evidence type="ECO:0000313" key="1">
    <source>
        <dbReference type="EMBL" id="KGX93039.1"/>
    </source>
</evidence>
<gene>
    <name evidence="1" type="ORF">N781_13230</name>
</gene>
<comment type="caution">
    <text evidence="1">The sequence shown here is derived from an EMBL/GenBank/DDBJ whole genome shotgun (WGS) entry which is preliminary data.</text>
</comment>
<dbReference type="EMBL" id="AVPE01000004">
    <property type="protein sequence ID" value="KGX93039.1"/>
    <property type="molecule type" value="Genomic_DNA"/>
</dbReference>
<proteinExistence type="predicted"/>